<feature type="transmembrane region" description="Helical" evidence="1">
    <location>
        <begin position="93"/>
        <end position="116"/>
    </location>
</feature>
<keyword evidence="1" id="KW-1133">Transmembrane helix</keyword>
<dbReference type="Proteomes" id="UP000677054">
    <property type="component" value="Unassembled WGS sequence"/>
</dbReference>
<protein>
    <submittedName>
        <fullName evidence="2">Uncharacterized protein</fullName>
    </submittedName>
</protein>
<feature type="transmembrane region" description="Helical" evidence="1">
    <location>
        <begin position="259"/>
        <end position="279"/>
    </location>
</feature>
<evidence type="ECO:0000256" key="1">
    <source>
        <dbReference type="SAM" id="Phobius"/>
    </source>
</evidence>
<evidence type="ECO:0000313" key="2">
    <source>
        <dbReference type="EMBL" id="CAD7253147.1"/>
    </source>
</evidence>
<gene>
    <name evidence="2" type="ORF">DSTB1V02_LOCUS12897</name>
</gene>
<keyword evidence="1" id="KW-0812">Transmembrane</keyword>
<keyword evidence="1" id="KW-0472">Membrane</keyword>
<dbReference type="AlphaFoldDB" id="A0A7R9AFP2"/>
<feature type="transmembrane region" description="Helical" evidence="1">
    <location>
        <begin position="216"/>
        <end position="239"/>
    </location>
</feature>
<sequence>MAATTIGRLRSIIDEHHPAASITLDAFRTAGELTRHTARGTHRMDGPRAMKVGEKKGARGEPPRYLKWMCITSSITGDFPLTDLLHGHPKFRWLAFPTSMFFIRLLLIMLSSYYWLATAGDIPAQIYQSLGDGTSNKSHPHGSEMLQMGMTLLQQRSKTAFTVLIIVNGSFVGLGICTPIFTFFKARSLQVVFEESRKILVDAGLELKSKELLWSYFLPGLASFLIAVAINVFFIMAGFPAGFVTVGMLGGMHLINSIFFPPFLCIYFCSVVAETYRWLTAAISDPRVTKKDVDVNLWDKRLKEFVGLLSSALGIQVLLALVATIITTTATLFMVLIELNFNENTLNILATLSSFALGTLASWSSTAVFLRAAHRVREEEAYGLKRILQSEGVTLTGSGFVRLGYPVYYDIARQVIMYTIIFLQFRSSEHVPRGVNATSTAEVVNSGFTTPNTGFSL</sequence>
<evidence type="ECO:0000313" key="3">
    <source>
        <dbReference type="Proteomes" id="UP000677054"/>
    </source>
</evidence>
<name>A0A7R9AFP2_9CRUS</name>
<organism evidence="2">
    <name type="scientific">Darwinula stevensoni</name>
    <dbReference type="NCBI Taxonomy" id="69355"/>
    <lineage>
        <taxon>Eukaryota</taxon>
        <taxon>Metazoa</taxon>
        <taxon>Ecdysozoa</taxon>
        <taxon>Arthropoda</taxon>
        <taxon>Crustacea</taxon>
        <taxon>Oligostraca</taxon>
        <taxon>Ostracoda</taxon>
        <taxon>Podocopa</taxon>
        <taxon>Podocopida</taxon>
        <taxon>Darwinulocopina</taxon>
        <taxon>Darwinuloidea</taxon>
        <taxon>Darwinulidae</taxon>
        <taxon>Darwinula</taxon>
    </lineage>
</organism>
<dbReference type="EMBL" id="CAJPEV010005350">
    <property type="protein sequence ID" value="CAG0903059.1"/>
    <property type="molecule type" value="Genomic_DNA"/>
</dbReference>
<accession>A0A7R9AFP2</accession>
<keyword evidence="3" id="KW-1185">Reference proteome</keyword>
<proteinExistence type="predicted"/>
<feature type="transmembrane region" description="Helical" evidence="1">
    <location>
        <begin position="348"/>
        <end position="370"/>
    </location>
</feature>
<dbReference type="EMBL" id="LR904867">
    <property type="protein sequence ID" value="CAD7253147.1"/>
    <property type="molecule type" value="Genomic_DNA"/>
</dbReference>
<feature type="transmembrane region" description="Helical" evidence="1">
    <location>
        <begin position="305"/>
        <end position="336"/>
    </location>
</feature>
<reference evidence="2" key="1">
    <citation type="submission" date="2020-11" db="EMBL/GenBank/DDBJ databases">
        <authorList>
            <person name="Tran Van P."/>
        </authorList>
    </citation>
    <scope>NUCLEOTIDE SEQUENCE</scope>
</reference>
<feature type="transmembrane region" description="Helical" evidence="1">
    <location>
        <begin position="160"/>
        <end position="184"/>
    </location>
</feature>